<dbReference type="PANTHER" id="PTHR32226:SF2">
    <property type="entry name" value="TELO2-INTERACTING PROTEIN 2"/>
    <property type="match status" value="1"/>
</dbReference>
<dbReference type="GO" id="GO:0110078">
    <property type="term" value="C:TTT Hsp90 cochaperone complex"/>
    <property type="evidence" value="ECO:0007669"/>
    <property type="project" value="InterPro"/>
</dbReference>
<dbReference type="PANTHER" id="PTHR32226">
    <property type="entry name" value="TELO2-INTERACTING PROTEIN 2"/>
    <property type="match status" value="1"/>
</dbReference>
<dbReference type="GO" id="GO:0005634">
    <property type="term" value="C:nucleus"/>
    <property type="evidence" value="ECO:0007669"/>
    <property type="project" value="TreeGrafter"/>
</dbReference>
<evidence type="ECO:0000256" key="1">
    <source>
        <dbReference type="ARBA" id="ARBA00034736"/>
    </source>
</evidence>
<comment type="similarity">
    <text evidence="1">Belongs to the TTI2 family.</text>
</comment>
<dbReference type="GO" id="GO:0005829">
    <property type="term" value="C:cytosol"/>
    <property type="evidence" value="ECO:0007669"/>
    <property type="project" value="TreeGrafter"/>
</dbReference>
<dbReference type="VEuPathDB" id="FungiDB:LCOR_06633.1"/>
<evidence type="ECO:0000313" key="2">
    <source>
        <dbReference type="EMBL" id="CDH55494.1"/>
    </source>
</evidence>
<dbReference type="AlphaFoldDB" id="A0A068RZR5"/>
<dbReference type="Proteomes" id="UP000027586">
    <property type="component" value="Unassembled WGS sequence"/>
</dbReference>
<dbReference type="EMBL" id="CBTN010000030">
    <property type="protein sequence ID" value="CDH55494.1"/>
    <property type="molecule type" value="Genomic_DNA"/>
</dbReference>
<gene>
    <name evidence="2" type="ORF">LCOR_06633.1</name>
</gene>
<evidence type="ECO:0000313" key="3">
    <source>
        <dbReference type="Proteomes" id="UP000027586"/>
    </source>
</evidence>
<reference evidence="2" key="1">
    <citation type="submission" date="2013-08" db="EMBL/GenBank/DDBJ databases">
        <title>Gene expansion shapes genome architecture in the human pathogen Lichtheimia corymbifera: an evolutionary genomics analysis in the ancient terrestrial Mucorales (Mucoromycotina).</title>
        <authorList>
            <person name="Schwartze V.U."/>
            <person name="Winter S."/>
            <person name="Shelest E."/>
            <person name="Marcet-Houben M."/>
            <person name="Horn F."/>
            <person name="Wehner S."/>
            <person name="Hoffmann K."/>
            <person name="Riege K."/>
            <person name="Sammeth M."/>
            <person name="Nowrousian M."/>
            <person name="Valiante V."/>
            <person name="Linde J."/>
            <person name="Jacobsen I.D."/>
            <person name="Marz M."/>
            <person name="Brakhage A.A."/>
            <person name="Gabaldon T."/>
            <person name="Bocker S."/>
            <person name="Voigt K."/>
        </authorList>
    </citation>
    <scope>NUCLEOTIDE SEQUENCE [LARGE SCALE GENOMIC DNA]</scope>
    <source>
        <strain evidence="2">FSU 9682</strain>
    </source>
</reference>
<dbReference type="STRING" id="1263082.A0A068RZR5"/>
<dbReference type="InterPro" id="IPR016024">
    <property type="entry name" value="ARM-type_fold"/>
</dbReference>
<organism evidence="2 3">
    <name type="scientific">Lichtheimia corymbifera JMRC:FSU:9682</name>
    <dbReference type="NCBI Taxonomy" id="1263082"/>
    <lineage>
        <taxon>Eukaryota</taxon>
        <taxon>Fungi</taxon>
        <taxon>Fungi incertae sedis</taxon>
        <taxon>Mucoromycota</taxon>
        <taxon>Mucoromycotina</taxon>
        <taxon>Mucoromycetes</taxon>
        <taxon>Mucorales</taxon>
        <taxon>Lichtheimiaceae</taxon>
        <taxon>Lichtheimia</taxon>
    </lineage>
</organism>
<protein>
    <submittedName>
        <fullName evidence="2">Uncharacterized protein</fullName>
    </submittedName>
</protein>
<comment type="caution">
    <text evidence="2">The sequence shown here is derived from an EMBL/GenBank/DDBJ whole genome shotgun (WGS) entry which is preliminary data.</text>
</comment>
<accession>A0A068RZR5</accession>
<name>A0A068RZR5_9FUNG</name>
<dbReference type="SUPFAM" id="SSF48371">
    <property type="entry name" value="ARM repeat"/>
    <property type="match status" value="1"/>
</dbReference>
<keyword evidence="3" id="KW-1185">Reference proteome</keyword>
<dbReference type="InterPro" id="IPR018870">
    <property type="entry name" value="Tti2"/>
</dbReference>
<proteinExistence type="inferred from homology"/>
<dbReference type="Pfam" id="PF10521">
    <property type="entry name" value="Tti2"/>
    <property type="match status" value="1"/>
</dbReference>
<dbReference type="OrthoDB" id="6417021at2759"/>
<sequence>MDDDHHQQAFLHFYTSTCCDANDRLADPSNHIVATHLTDVLGSLRQAFARHQHPALDTRNTRYADPRIDSEHLENQTWKETQNGYDQVDVIEWIVNTCPGEKLGAALPQMIPATLLILDDYDVSYKVRGANIIRRLVAKLDSKLLIRSSIDNVYIEALFHCLTYLSQDNDVLLLNAAYPCLLDLIDKTKAAGSKERAQLYERVMVNGVILGFQSAVSKKRHLEALLRPVSRLYMELGPLGIYYLKPTIGAIAEALSMPIYQLNKVALESLQTVMHTCWPRITRFKGVILKGLATCWLHYSKGDSSSDKEMRHTLQHTFRLFQACTQDAAKDDIDALLQYDQESFSALFGNTQ</sequence>